<dbReference type="RefSeq" id="XP_060297589.1">
    <property type="nucleotide sequence ID" value="XM_060433676.1"/>
</dbReference>
<dbReference type="Proteomes" id="UP001172101">
    <property type="component" value="Unassembled WGS sequence"/>
</dbReference>
<protein>
    <submittedName>
        <fullName evidence="1">Uncharacterized protein</fullName>
    </submittedName>
</protein>
<dbReference type="AlphaFoldDB" id="A0AA40ATD7"/>
<proteinExistence type="predicted"/>
<name>A0AA40ATD7_9PEZI</name>
<dbReference type="GeneID" id="85316946"/>
<gene>
    <name evidence="1" type="ORF">B0T26DRAFT_190432</name>
</gene>
<sequence length="216" mass="23950">MTSGKSKAGVRVVARRWRKRCAAQWHRKKKKLVKIMTTQKSCNKQPNNLAMQAKSMRLGCGESNPGLLREQTLLSSESQRCYRYTTPDESRWFPTCCCGWGVGTALIKDLGRGHDEIGGGCFELLRGEVMVGRGGVANSYNQPTSGRLLFWSFLCSGGGGHGRCGDLPQRAPHKARQHPRAGKRAWWPGEGLGFVLGCRRSRATIYSLGLLSRRPN</sequence>
<keyword evidence="2" id="KW-1185">Reference proteome</keyword>
<evidence type="ECO:0000313" key="2">
    <source>
        <dbReference type="Proteomes" id="UP001172101"/>
    </source>
</evidence>
<comment type="caution">
    <text evidence="1">The sequence shown here is derived from an EMBL/GenBank/DDBJ whole genome shotgun (WGS) entry which is preliminary data.</text>
</comment>
<accession>A0AA40ATD7</accession>
<reference evidence="1" key="1">
    <citation type="submission" date="2023-06" db="EMBL/GenBank/DDBJ databases">
        <title>Genome-scale phylogeny and comparative genomics of the fungal order Sordariales.</title>
        <authorList>
            <consortium name="Lawrence Berkeley National Laboratory"/>
            <person name="Hensen N."/>
            <person name="Bonometti L."/>
            <person name="Westerberg I."/>
            <person name="Brannstrom I.O."/>
            <person name="Guillou S."/>
            <person name="Cros-Aarteil S."/>
            <person name="Calhoun S."/>
            <person name="Haridas S."/>
            <person name="Kuo A."/>
            <person name="Mondo S."/>
            <person name="Pangilinan J."/>
            <person name="Riley R."/>
            <person name="LaButti K."/>
            <person name="Andreopoulos B."/>
            <person name="Lipzen A."/>
            <person name="Chen C."/>
            <person name="Yanf M."/>
            <person name="Daum C."/>
            <person name="Ng V."/>
            <person name="Clum A."/>
            <person name="Steindorff A."/>
            <person name="Ohm R."/>
            <person name="Martin F."/>
            <person name="Silar P."/>
            <person name="Natvig D."/>
            <person name="Lalanne C."/>
            <person name="Gautier V."/>
            <person name="Ament-velasquez S.L."/>
            <person name="Kruys A."/>
            <person name="Hutchinson M.I."/>
            <person name="Powell A.J."/>
            <person name="Barry K."/>
            <person name="Miller A.N."/>
            <person name="Grigoriev I.V."/>
            <person name="Debuchy R."/>
            <person name="Gladieux P."/>
            <person name="Thoren M.H."/>
            <person name="Johannesson H."/>
        </authorList>
    </citation>
    <scope>NUCLEOTIDE SEQUENCE</scope>
    <source>
        <strain evidence="1">SMH2392-1A</strain>
    </source>
</reference>
<organism evidence="1 2">
    <name type="scientific">Lasiosphaeria miniovina</name>
    <dbReference type="NCBI Taxonomy" id="1954250"/>
    <lineage>
        <taxon>Eukaryota</taxon>
        <taxon>Fungi</taxon>
        <taxon>Dikarya</taxon>
        <taxon>Ascomycota</taxon>
        <taxon>Pezizomycotina</taxon>
        <taxon>Sordariomycetes</taxon>
        <taxon>Sordariomycetidae</taxon>
        <taxon>Sordariales</taxon>
        <taxon>Lasiosphaeriaceae</taxon>
        <taxon>Lasiosphaeria</taxon>
    </lineage>
</organism>
<dbReference type="EMBL" id="JAUIRO010000003">
    <property type="protein sequence ID" value="KAK0721665.1"/>
    <property type="molecule type" value="Genomic_DNA"/>
</dbReference>
<evidence type="ECO:0000313" key="1">
    <source>
        <dbReference type="EMBL" id="KAK0721665.1"/>
    </source>
</evidence>